<organism evidence="2 3">
    <name type="scientific">Candidatus Methanofishera endochildressiae</name>
    <dbReference type="NCBI Taxonomy" id="2738884"/>
    <lineage>
        <taxon>Bacteria</taxon>
        <taxon>Pseudomonadati</taxon>
        <taxon>Pseudomonadota</taxon>
        <taxon>Gammaproteobacteria</taxon>
        <taxon>Candidatus Methanofishera</taxon>
    </lineage>
</organism>
<dbReference type="Proteomes" id="UP000537890">
    <property type="component" value="Unassembled WGS sequence"/>
</dbReference>
<dbReference type="GO" id="GO:0005886">
    <property type="term" value="C:plasma membrane"/>
    <property type="evidence" value="ECO:0007669"/>
    <property type="project" value="TreeGrafter"/>
</dbReference>
<dbReference type="GO" id="GO:0046677">
    <property type="term" value="P:response to antibiotic"/>
    <property type="evidence" value="ECO:0007669"/>
    <property type="project" value="TreeGrafter"/>
</dbReference>
<feature type="domain" description="Multidrug resistance protein MdtA-like C-terminal permuted SH3" evidence="1">
    <location>
        <begin position="30"/>
        <end position="70"/>
    </location>
</feature>
<dbReference type="PANTHER" id="PTHR30158">
    <property type="entry name" value="ACRA/E-RELATED COMPONENT OF DRUG EFFLUX TRANSPORTER"/>
    <property type="match status" value="1"/>
</dbReference>
<gene>
    <name evidence="2" type="ORF">H0A75_05950</name>
</gene>
<reference evidence="2 3" key="1">
    <citation type="submission" date="2020-05" db="EMBL/GenBank/DDBJ databases">
        <title>Horizontal transmission and recombination maintain forever young bacterial symbiont genomes.</title>
        <authorList>
            <person name="Russell S.L."/>
            <person name="Pepper-Tunick E."/>
            <person name="Svedberg J."/>
            <person name="Byrne A."/>
            <person name="Ruelas Castillo J."/>
            <person name="Vollmers C."/>
            <person name="Beinart R.A."/>
            <person name="Corbett-Detig R."/>
        </authorList>
    </citation>
    <scope>NUCLEOTIDE SEQUENCE [LARGE SCALE GENOMIC DNA]</scope>
    <source>
        <strain evidence="2">4727-3</strain>
    </source>
</reference>
<accession>A0A7Z0MNZ0</accession>
<dbReference type="Gene3D" id="2.40.420.20">
    <property type="match status" value="1"/>
</dbReference>
<dbReference type="AlphaFoldDB" id="A0A7Z0MNZ0"/>
<sequence>MQGMYTEIVLQGRAKTFYVIPRDALHENEIFVVNKQNQLDRRSVENAQVQGKMVLLGTGLQEGEKLIVSDVFPAIPGMQVKMTEKSTLQQSIADWVPEQ</sequence>
<evidence type="ECO:0000259" key="1">
    <source>
        <dbReference type="Pfam" id="PF25967"/>
    </source>
</evidence>
<evidence type="ECO:0000313" key="3">
    <source>
        <dbReference type="Proteomes" id="UP000537890"/>
    </source>
</evidence>
<evidence type="ECO:0000313" key="2">
    <source>
        <dbReference type="EMBL" id="NYT47178.1"/>
    </source>
</evidence>
<proteinExistence type="predicted"/>
<name>A0A7Z0MNZ0_9GAMM</name>
<protein>
    <recommendedName>
        <fullName evidence="1">Multidrug resistance protein MdtA-like C-terminal permuted SH3 domain-containing protein</fullName>
    </recommendedName>
</protein>
<comment type="caution">
    <text evidence="2">The sequence shown here is derived from an EMBL/GenBank/DDBJ whole genome shotgun (WGS) entry which is preliminary data.</text>
</comment>
<dbReference type="EMBL" id="JACCHS010000100">
    <property type="protein sequence ID" value="NYT47178.1"/>
    <property type="molecule type" value="Genomic_DNA"/>
</dbReference>
<dbReference type="InterPro" id="IPR058627">
    <property type="entry name" value="MdtA-like_C"/>
</dbReference>
<dbReference type="Pfam" id="PF25967">
    <property type="entry name" value="RND-MFP_C"/>
    <property type="match status" value="1"/>
</dbReference>